<keyword evidence="2" id="KW-1185">Reference proteome</keyword>
<organism evidence="1 2">
    <name type="scientific">Ancylostoma ceylanicum</name>
    <dbReference type="NCBI Taxonomy" id="53326"/>
    <lineage>
        <taxon>Eukaryota</taxon>
        <taxon>Metazoa</taxon>
        <taxon>Ecdysozoa</taxon>
        <taxon>Nematoda</taxon>
        <taxon>Chromadorea</taxon>
        <taxon>Rhabditida</taxon>
        <taxon>Rhabditina</taxon>
        <taxon>Rhabditomorpha</taxon>
        <taxon>Strongyloidea</taxon>
        <taxon>Ancylostomatidae</taxon>
        <taxon>Ancylostomatinae</taxon>
        <taxon>Ancylostoma</taxon>
    </lineage>
</organism>
<proteinExistence type="predicted"/>
<gene>
    <name evidence="1" type="primary">Acey_s0010.g1097</name>
    <name evidence="1" type="ORF">Y032_0010g1097</name>
</gene>
<sequence length="134" mass="15191">MKINDTRTKMLTEAPITIITRRGSQIKNPRPLPWKRRRAAGAVRALFLPSSTNFYSQTCSVPPLAYQLPLIHFRDEAYISRPSGVVAQSCLRFGEDLTSPTGLVWPAEARWKPWPSYRSGEMRGMRSRADAART</sequence>
<evidence type="ECO:0000313" key="2">
    <source>
        <dbReference type="Proteomes" id="UP000024635"/>
    </source>
</evidence>
<dbReference type="EMBL" id="JARK01001346">
    <property type="protein sequence ID" value="EYC26336.1"/>
    <property type="molecule type" value="Genomic_DNA"/>
</dbReference>
<dbReference type="Proteomes" id="UP000024635">
    <property type="component" value="Unassembled WGS sequence"/>
</dbReference>
<reference evidence="2" key="1">
    <citation type="journal article" date="2015" name="Nat. Genet.">
        <title>The genome and transcriptome of the zoonotic hookworm Ancylostoma ceylanicum identify infection-specific gene families.</title>
        <authorList>
            <person name="Schwarz E.M."/>
            <person name="Hu Y."/>
            <person name="Antoshechkin I."/>
            <person name="Miller M.M."/>
            <person name="Sternberg P.W."/>
            <person name="Aroian R.V."/>
        </authorList>
    </citation>
    <scope>NUCLEOTIDE SEQUENCE</scope>
    <source>
        <strain evidence="2">HY135</strain>
    </source>
</reference>
<evidence type="ECO:0000313" key="1">
    <source>
        <dbReference type="EMBL" id="EYC26336.1"/>
    </source>
</evidence>
<comment type="caution">
    <text evidence="1">The sequence shown here is derived from an EMBL/GenBank/DDBJ whole genome shotgun (WGS) entry which is preliminary data.</text>
</comment>
<dbReference type="AlphaFoldDB" id="A0A016VGA5"/>
<protein>
    <submittedName>
        <fullName evidence="1">Uncharacterized protein</fullName>
    </submittedName>
</protein>
<name>A0A016VGA5_9BILA</name>
<accession>A0A016VGA5</accession>